<keyword evidence="2" id="KW-1185">Reference proteome</keyword>
<reference evidence="2" key="1">
    <citation type="journal article" date="2019" name="Int. J. Syst. Evol. Microbiol.">
        <title>The Global Catalogue of Microorganisms (GCM) 10K type strain sequencing project: providing services to taxonomists for standard genome sequencing and annotation.</title>
        <authorList>
            <consortium name="The Broad Institute Genomics Platform"/>
            <consortium name="The Broad Institute Genome Sequencing Center for Infectious Disease"/>
            <person name="Wu L."/>
            <person name="Ma J."/>
        </authorList>
    </citation>
    <scope>NUCLEOTIDE SEQUENCE [LARGE SCALE GENOMIC DNA]</scope>
    <source>
        <strain evidence="2">JCM 18961</strain>
    </source>
</reference>
<dbReference type="EMBL" id="BAABLO010000009">
    <property type="protein sequence ID" value="GAA4722679.1"/>
    <property type="molecule type" value="Genomic_DNA"/>
</dbReference>
<dbReference type="RefSeq" id="WP_345503052.1">
    <property type="nucleotide sequence ID" value="NZ_BAABLO010000009.1"/>
</dbReference>
<organism evidence="1 2">
    <name type="scientific">Pedococcus ginsenosidimutans</name>
    <dbReference type="NCBI Taxonomy" id="490570"/>
    <lineage>
        <taxon>Bacteria</taxon>
        <taxon>Bacillati</taxon>
        <taxon>Actinomycetota</taxon>
        <taxon>Actinomycetes</taxon>
        <taxon>Micrococcales</taxon>
        <taxon>Intrasporangiaceae</taxon>
        <taxon>Pedococcus</taxon>
    </lineage>
</organism>
<dbReference type="Proteomes" id="UP001500556">
    <property type="component" value="Unassembled WGS sequence"/>
</dbReference>
<evidence type="ECO:0000313" key="2">
    <source>
        <dbReference type="Proteomes" id="UP001500556"/>
    </source>
</evidence>
<gene>
    <name evidence="1" type="ORF">GCM10025782_20650</name>
</gene>
<proteinExistence type="predicted"/>
<comment type="caution">
    <text evidence="1">The sequence shown here is derived from an EMBL/GenBank/DDBJ whole genome shotgun (WGS) entry which is preliminary data.</text>
</comment>
<sequence>MRVATAVIVPKAAVRDPKSHSRLVGEARARLTQLGLAADHALAEEPAVVITEESMPPHVVIVTFSWEMD</sequence>
<accession>A0ABP8Y9C9</accession>
<protein>
    <recommendedName>
        <fullName evidence="3">PASTA domain-containing protein</fullName>
    </recommendedName>
</protein>
<evidence type="ECO:0008006" key="3">
    <source>
        <dbReference type="Google" id="ProtNLM"/>
    </source>
</evidence>
<evidence type="ECO:0000313" key="1">
    <source>
        <dbReference type="EMBL" id="GAA4722679.1"/>
    </source>
</evidence>
<name>A0ABP8Y9C9_9MICO</name>